<dbReference type="EMBL" id="JABBFZ010000002">
    <property type="protein sequence ID" value="NML30496.1"/>
    <property type="molecule type" value="Genomic_DNA"/>
</dbReference>
<evidence type="ECO:0000256" key="4">
    <source>
        <dbReference type="ARBA" id="ARBA00022448"/>
    </source>
</evidence>
<feature type="domain" description="MotA/TolQ/ExbB proton channel" evidence="15">
    <location>
        <begin position="102"/>
        <end position="210"/>
    </location>
</feature>
<keyword evidence="6" id="KW-0997">Cell inner membrane</keyword>
<evidence type="ECO:0000259" key="15">
    <source>
        <dbReference type="Pfam" id="PF01618"/>
    </source>
</evidence>
<dbReference type="AlphaFoldDB" id="A0A7X9X331"/>
<evidence type="ECO:0000256" key="8">
    <source>
        <dbReference type="ARBA" id="ARBA00022927"/>
    </source>
</evidence>
<evidence type="ECO:0000256" key="3">
    <source>
        <dbReference type="ARBA" id="ARBA00022093"/>
    </source>
</evidence>
<comment type="subunit">
    <text evidence="2">The accessory proteins ExbB and ExbD seem to form a complex with TonB.</text>
</comment>
<dbReference type="InterPro" id="IPR002898">
    <property type="entry name" value="MotA_ExbB_proton_chnl"/>
</dbReference>
<proteinExistence type="inferred from homology"/>
<comment type="subcellular location">
    <subcellularLocation>
        <location evidence="1">Cell inner membrane</location>
        <topology evidence="1">Multi-pass membrane protein</topology>
    </subcellularLocation>
    <subcellularLocation>
        <location evidence="12">Membrane</location>
        <topology evidence="12">Multi-pass membrane protein</topology>
    </subcellularLocation>
</comment>
<dbReference type="Pfam" id="PF01618">
    <property type="entry name" value="MotA_ExbB"/>
    <property type="match status" value="1"/>
</dbReference>
<dbReference type="RefSeq" id="WP_169496752.1">
    <property type="nucleotide sequence ID" value="NZ_JABBFZ010000002.1"/>
</dbReference>
<comment type="caution">
    <text evidence="16">The sequence shown here is derived from an EMBL/GenBank/DDBJ whole genome shotgun (WGS) entry which is preliminary data.</text>
</comment>
<sequence>MQHYGLANVWASGDLVTRGILAVLVIMSVMSWTVMIVKLLQLLRLRRATRQRDARFWSADRFDDGLRSLGHPDSDPHDNPLLALALAGHEAATHHRQTQQHLHDRIDVSDWITRRLQDTMDETVARLQSGLAILASIGSTAPFVGLFGTVWGIYHALIVIGETGQTTIDHVAGPVGESLIMTAFGLFVAIPAVLGYNGLTRANRTIVARLKRFAHGLHAYFVTGSQLPSSAGPQMRVVPRHDKATTSRDGDLEWQ</sequence>
<dbReference type="PANTHER" id="PTHR30625:SF14">
    <property type="entry name" value="BIOPOLYMER TRANSPORT PROTEIN EXBB"/>
    <property type="match status" value="1"/>
</dbReference>
<evidence type="ECO:0000256" key="14">
    <source>
        <dbReference type="SAM" id="Phobius"/>
    </source>
</evidence>
<keyword evidence="7 14" id="KW-0812">Transmembrane</keyword>
<feature type="transmembrane region" description="Helical" evidence="14">
    <location>
        <begin position="130"/>
        <end position="158"/>
    </location>
</feature>
<evidence type="ECO:0000256" key="10">
    <source>
        <dbReference type="ARBA" id="ARBA00023136"/>
    </source>
</evidence>
<comment type="similarity">
    <text evidence="12">Belongs to the exbB/tolQ family.</text>
</comment>
<evidence type="ECO:0000256" key="11">
    <source>
        <dbReference type="ARBA" id="ARBA00024816"/>
    </source>
</evidence>
<dbReference type="GO" id="GO:0017038">
    <property type="term" value="P:protein import"/>
    <property type="evidence" value="ECO:0007669"/>
    <property type="project" value="TreeGrafter"/>
</dbReference>
<comment type="function">
    <text evidence="11">Involved in the TonB-dependent energy-dependent transport of various receptor-bound substrates. Protects ExbD from proteolytic degradation and functionally stabilizes TonB.</text>
</comment>
<keyword evidence="8 12" id="KW-0653">Protein transport</keyword>
<feature type="transmembrane region" description="Helical" evidence="14">
    <location>
        <begin position="178"/>
        <end position="199"/>
    </location>
</feature>
<keyword evidence="9 14" id="KW-1133">Transmembrane helix</keyword>
<protein>
    <recommendedName>
        <fullName evidence="3">Biopolymer transport protein ExbB</fullName>
    </recommendedName>
</protein>
<evidence type="ECO:0000313" key="16">
    <source>
        <dbReference type="EMBL" id="NML30496.1"/>
    </source>
</evidence>
<name>A0A7X9X331_9BURK</name>
<keyword evidence="10 14" id="KW-0472">Membrane</keyword>
<feature type="compositionally biased region" description="Basic and acidic residues" evidence="13">
    <location>
        <begin position="239"/>
        <end position="255"/>
    </location>
</feature>
<feature type="transmembrane region" description="Helical" evidence="14">
    <location>
        <begin position="20"/>
        <end position="40"/>
    </location>
</feature>
<dbReference type="InterPro" id="IPR050790">
    <property type="entry name" value="ExbB/TolQ_transport"/>
</dbReference>
<evidence type="ECO:0000256" key="12">
    <source>
        <dbReference type="RuleBase" id="RU004057"/>
    </source>
</evidence>
<evidence type="ECO:0000256" key="7">
    <source>
        <dbReference type="ARBA" id="ARBA00022692"/>
    </source>
</evidence>
<evidence type="ECO:0000256" key="2">
    <source>
        <dbReference type="ARBA" id="ARBA00011471"/>
    </source>
</evidence>
<evidence type="ECO:0000256" key="1">
    <source>
        <dbReference type="ARBA" id="ARBA00004429"/>
    </source>
</evidence>
<organism evidence="16 17">
    <name type="scientific">Paraburkholderia antibiotica</name>
    <dbReference type="NCBI Taxonomy" id="2728839"/>
    <lineage>
        <taxon>Bacteria</taxon>
        <taxon>Pseudomonadati</taxon>
        <taxon>Pseudomonadota</taxon>
        <taxon>Betaproteobacteria</taxon>
        <taxon>Burkholderiales</taxon>
        <taxon>Burkholderiaceae</taxon>
        <taxon>Paraburkholderia</taxon>
    </lineage>
</organism>
<keyword evidence="5" id="KW-1003">Cell membrane</keyword>
<evidence type="ECO:0000256" key="13">
    <source>
        <dbReference type="SAM" id="MobiDB-lite"/>
    </source>
</evidence>
<gene>
    <name evidence="16" type="ORF">HHL14_06590</name>
</gene>
<evidence type="ECO:0000256" key="5">
    <source>
        <dbReference type="ARBA" id="ARBA00022475"/>
    </source>
</evidence>
<keyword evidence="17" id="KW-1185">Reference proteome</keyword>
<dbReference type="PANTHER" id="PTHR30625">
    <property type="entry name" value="PROTEIN TOLQ"/>
    <property type="match status" value="1"/>
</dbReference>
<reference evidence="16 17" key="1">
    <citation type="submission" date="2020-04" db="EMBL/GenBank/DDBJ databases">
        <title>Paraburkholderia sp. G-4-1-8 isolated from soil.</title>
        <authorList>
            <person name="Dahal R.H."/>
        </authorList>
    </citation>
    <scope>NUCLEOTIDE SEQUENCE [LARGE SCALE GENOMIC DNA]</scope>
    <source>
        <strain evidence="16 17">G-4-1-8</strain>
    </source>
</reference>
<evidence type="ECO:0000256" key="9">
    <source>
        <dbReference type="ARBA" id="ARBA00022989"/>
    </source>
</evidence>
<feature type="region of interest" description="Disordered" evidence="13">
    <location>
        <begin position="228"/>
        <end position="255"/>
    </location>
</feature>
<accession>A0A7X9X331</accession>
<keyword evidence="4 12" id="KW-0813">Transport</keyword>
<dbReference type="Proteomes" id="UP000583127">
    <property type="component" value="Unassembled WGS sequence"/>
</dbReference>
<evidence type="ECO:0000256" key="6">
    <source>
        <dbReference type="ARBA" id="ARBA00022519"/>
    </source>
</evidence>
<dbReference type="GO" id="GO:0005886">
    <property type="term" value="C:plasma membrane"/>
    <property type="evidence" value="ECO:0007669"/>
    <property type="project" value="UniProtKB-SubCell"/>
</dbReference>
<evidence type="ECO:0000313" key="17">
    <source>
        <dbReference type="Proteomes" id="UP000583127"/>
    </source>
</evidence>